<evidence type="ECO:0000256" key="1">
    <source>
        <dbReference type="SAM" id="SignalP"/>
    </source>
</evidence>
<gene>
    <name evidence="2" type="ORF">GCM10009430_32060</name>
</gene>
<feature type="signal peptide" evidence="1">
    <location>
        <begin position="1"/>
        <end position="21"/>
    </location>
</feature>
<keyword evidence="3" id="KW-1185">Reference proteome</keyword>
<accession>A0ABP3UBL0</accession>
<organism evidence="2 3">
    <name type="scientific">Aquimarina litoralis</name>
    <dbReference type="NCBI Taxonomy" id="584605"/>
    <lineage>
        <taxon>Bacteria</taxon>
        <taxon>Pseudomonadati</taxon>
        <taxon>Bacteroidota</taxon>
        <taxon>Flavobacteriia</taxon>
        <taxon>Flavobacteriales</taxon>
        <taxon>Flavobacteriaceae</taxon>
        <taxon>Aquimarina</taxon>
    </lineage>
</organism>
<dbReference type="Proteomes" id="UP001501758">
    <property type="component" value="Unassembled WGS sequence"/>
</dbReference>
<evidence type="ECO:0000313" key="2">
    <source>
        <dbReference type="EMBL" id="GAA0725822.1"/>
    </source>
</evidence>
<protein>
    <recommendedName>
        <fullName evidence="4">Lipoprotein</fullName>
    </recommendedName>
</protein>
<evidence type="ECO:0008006" key="4">
    <source>
        <dbReference type="Google" id="ProtNLM"/>
    </source>
</evidence>
<dbReference type="EMBL" id="BAAAGE010000003">
    <property type="protein sequence ID" value="GAA0725822.1"/>
    <property type="molecule type" value="Genomic_DNA"/>
</dbReference>
<evidence type="ECO:0000313" key="3">
    <source>
        <dbReference type="Proteomes" id="UP001501758"/>
    </source>
</evidence>
<reference evidence="3" key="1">
    <citation type="journal article" date="2019" name="Int. J. Syst. Evol. Microbiol.">
        <title>The Global Catalogue of Microorganisms (GCM) 10K type strain sequencing project: providing services to taxonomists for standard genome sequencing and annotation.</title>
        <authorList>
            <consortium name="The Broad Institute Genomics Platform"/>
            <consortium name="The Broad Institute Genome Sequencing Center for Infectious Disease"/>
            <person name="Wu L."/>
            <person name="Ma J."/>
        </authorList>
    </citation>
    <scope>NUCLEOTIDE SEQUENCE [LARGE SCALE GENOMIC DNA]</scope>
    <source>
        <strain evidence="3">JCM 15974</strain>
    </source>
</reference>
<proteinExistence type="predicted"/>
<dbReference type="PROSITE" id="PS51257">
    <property type="entry name" value="PROKAR_LIPOPROTEIN"/>
    <property type="match status" value="1"/>
</dbReference>
<dbReference type="RefSeq" id="WP_343913278.1">
    <property type="nucleotide sequence ID" value="NZ_BAAAGE010000003.1"/>
</dbReference>
<feature type="chain" id="PRO_5046455470" description="Lipoprotein" evidence="1">
    <location>
        <begin position="22"/>
        <end position="240"/>
    </location>
</feature>
<keyword evidence="1" id="KW-0732">Signal</keyword>
<sequence length="240" mass="27186">MKRFKKTNLLVLILTIATIFACDRQEEIQEDSSEVLENKILTSNEVINFNGNLHGGYLVTDEMAVDRIYENGVEQGAIITIPINTKSTESKGLFAYYDSETESLDFQVIGIKYSNSFIQKARELNYTFDTSKSDKQLEAEGIVLDAEYNYYDLNGTLVAKQTFSNNRMNMQKRVQLSPEAARAFCIFTCVINRMSTREKIACGFTLVSCYSQNYAACVRGLIRCAVSAALNQPYCSYRCR</sequence>
<name>A0ABP3UBL0_9FLAO</name>
<comment type="caution">
    <text evidence="2">The sequence shown here is derived from an EMBL/GenBank/DDBJ whole genome shotgun (WGS) entry which is preliminary data.</text>
</comment>